<reference evidence="2 3" key="1">
    <citation type="submission" date="2022-08" db="EMBL/GenBank/DDBJ databases">
        <title>Reclassification of Massilia species as members of the genera Telluria, Duganella, Pseudoduganella, Mokoshia gen. nov. and Zemynaea gen. nov. using orthogonal and non-orthogonal genome-based approaches.</title>
        <authorList>
            <person name="Bowman J.P."/>
        </authorList>
    </citation>
    <scope>NUCLEOTIDE SEQUENCE [LARGE SCALE GENOMIC DNA]</scope>
    <source>
        <strain evidence="2 3">LMG 28164</strain>
    </source>
</reference>
<name>A0ABT2A0H7_9BURK</name>
<evidence type="ECO:0008006" key="4">
    <source>
        <dbReference type="Google" id="ProtNLM"/>
    </source>
</evidence>
<feature type="signal peptide" evidence="1">
    <location>
        <begin position="1"/>
        <end position="22"/>
    </location>
</feature>
<keyword evidence="1" id="KW-0732">Signal</keyword>
<keyword evidence="3" id="KW-1185">Reference proteome</keyword>
<evidence type="ECO:0000313" key="2">
    <source>
        <dbReference type="EMBL" id="MCS0587674.1"/>
    </source>
</evidence>
<evidence type="ECO:0000256" key="1">
    <source>
        <dbReference type="SAM" id="SignalP"/>
    </source>
</evidence>
<dbReference type="Gene3D" id="2.40.160.20">
    <property type="match status" value="1"/>
</dbReference>
<evidence type="ECO:0000313" key="3">
    <source>
        <dbReference type="Proteomes" id="UP001205560"/>
    </source>
</evidence>
<sequence length="163" mass="17970">MNHKLIKAALAACCIVAPLAHADDLFTKIDAAPKSEFWLDSGFATYHFDRDKDLNGANWGLGAEYRFSGTMAATVGRFYNSDRDYSNYAGVIWQPYAIGPVRVGAAIAAFNGYPNMRDGGWFPAAIPTLTYEYQRVGVNVGIIPSYKDRLYGGISVQLKIKLF</sequence>
<dbReference type="Proteomes" id="UP001205560">
    <property type="component" value="Unassembled WGS sequence"/>
</dbReference>
<gene>
    <name evidence="2" type="ORF">NX782_00475</name>
</gene>
<comment type="caution">
    <text evidence="2">The sequence shown here is derived from an EMBL/GenBank/DDBJ whole genome shotgun (WGS) entry which is preliminary data.</text>
</comment>
<protein>
    <recommendedName>
        <fullName evidence="4">Sn-glycerol-3-phosphate transporter</fullName>
    </recommendedName>
</protein>
<dbReference type="RefSeq" id="WP_258843512.1">
    <property type="nucleotide sequence ID" value="NZ_JANUGX010000001.1"/>
</dbReference>
<organism evidence="2 3">
    <name type="scientific">Massilia norwichensis</name>
    <dbReference type="NCBI Taxonomy" id="1442366"/>
    <lineage>
        <taxon>Bacteria</taxon>
        <taxon>Pseudomonadati</taxon>
        <taxon>Pseudomonadota</taxon>
        <taxon>Betaproteobacteria</taxon>
        <taxon>Burkholderiales</taxon>
        <taxon>Oxalobacteraceae</taxon>
        <taxon>Telluria group</taxon>
        <taxon>Massilia</taxon>
    </lineage>
</organism>
<proteinExistence type="predicted"/>
<dbReference type="EMBL" id="JANUGX010000001">
    <property type="protein sequence ID" value="MCS0587674.1"/>
    <property type="molecule type" value="Genomic_DNA"/>
</dbReference>
<feature type="chain" id="PRO_5045641992" description="Sn-glycerol-3-phosphate transporter" evidence="1">
    <location>
        <begin position="23"/>
        <end position="163"/>
    </location>
</feature>
<accession>A0ABT2A0H7</accession>